<dbReference type="Pfam" id="PF00440">
    <property type="entry name" value="TetR_N"/>
    <property type="match status" value="1"/>
</dbReference>
<accession>Q1H4Z6</accession>
<feature type="DNA-binding region" description="H-T-H motif" evidence="5">
    <location>
        <begin position="58"/>
        <end position="77"/>
    </location>
</feature>
<dbReference type="GO" id="GO:0003700">
    <property type="term" value="F:DNA-binding transcription factor activity"/>
    <property type="evidence" value="ECO:0007669"/>
    <property type="project" value="TreeGrafter"/>
</dbReference>
<evidence type="ECO:0000256" key="1">
    <source>
        <dbReference type="ARBA" id="ARBA00022491"/>
    </source>
</evidence>
<gene>
    <name evidence="7" type="ordered locus">Mfla_0170</name>
</gene>
<dbReference type="PANTHER" id="PTHR30055:SF175">
    <property type="entry name" value="HTH-TYPE TRANSCRIPTIONAL REPRESSOR KSTR2"/>
    <property type="match status" value="1"/>
</dbReference>
<name>Q1H4Z6_METFK</name>
<keyword evidence="8" id="KW-1185">Reference proteome</keyword>
<proteinExistence type="predicted"/>
<dbReference type="Pfam" id="PF09209">
    <property type="entry name" value="CecR_C"/>
    <property type="match status" value="1"/>
</dbReference>
<dbReference type="STRING" id="265072.Mfla_0170"/>
<dbReference type="SUPFAM" id="SSF48498">
    <property type="entry name" value="Tetracyclin repressor-like, C-terminal domain"/>
    <property type="match status" value="1"/>
</dbReference>
<evidence type="ECO:0000256" key="2">
    <source>
        <dbReference type="ARBA" id="ARBA00023015"/>
    </source>
</evidence>
<dbReference type="InterPro" id="IPR001647">
    <property type="entry name" value="HTH_TetR"/>
</dbReference>
<evidence type="ECO:0000256" key="5">
    <source>
        <dbReference type="PROSITE-ProRule" id="PRU00335"/>
    </source>
</evidence>
<dbReference type="KEGG" id="mfa:Mfla_0170"/>
<keyword evidence="2" id="KW-0805">Transcription regulation</keyword>
<dbReference type="AlphaFoldDB" id="Q1H4Z6"/>
<reference evidence="7 8" key="1">
    <citation type="submission" date="2006-03" db="EMBL/GenBank/DDBJ databases">
        <title>Complete sequence of Methylobacillus flagellatus KT.</title>
        <authorList>
            <consortium name="US DOE Joint Genome Institute"/>
            <person name="Copeland A."/>
            <person name="Lucas S."/>
            <person name="Lapidus A."/>
            <person name="Barry K."/>
            <person name="Detter J.C."/>
            <person name="Glavina del Rio T."/>
            <person name="Hammon N."/>
            <person name="Israni S."/>
            <person name="Dalin E."/>
            <person name="Tice H."/>
            <person name="Pitluck S."/>
            <person name="Brettin T."/>
            <person name="Bruce D."/>
            <person name="Han C."/>
            <person name="Tapia R."/>
            <person name="Saunders E."/>
            <person name="Gilna P."/>
            <person name="Schmutz J."/>
            <person name="Larimer F."/>
            <person name="Land M."/>
            <person name="Kyrpides N."/>
            <person name="Anderson I."/>
            <person name="Richardson P."/>
        </authorList>
    </citation>
    <scope>NUCLEOTIDE SEQUENCE [LARGE SCALE GENOMIC DNA]</scope>
    <source>
        <strain evidence="8">KT / ATCC 51484 / DSM 6875</strain>
    </source>
</reference>
<organism evidence="7 8">
    <name type="scientific">Methylobacillus flagellatus (strain ATCC 51484 / DSM 6875 / VKM B-1610 / KT)</name>
    <dbReference type="NCBI Taxonomy" id="265072"/>
    <lineage>
        <taxon>Bacteria</taxon>
        <taxon>Pseudomonadati</taxon>
        <taxon>Pseudomonadota</taxon>
        <taxon>Betaproteobacteria</taxon>
        <taxon>Nitrosomonadales</taxon>
        <taxon>Methylophilaceae</taxon>
        <taxon>Methylobacillus</taxon>
    </lineage>
</organism>
<feature type="domain" description="HTH tetR-type" evidence="6">
    <location>
        <begin position="35"/>
        <end position="95"/>
    </location>
</feature>
<keyword evidence="4" id="KW-0804">Transcription</keyword>
<dbReference type="PRINTS" id="PR00455">
    <property type="entry name" value="HTHTETR"/>
</dbReference>
<dbReference type="InterPro" id="IPR009057">
    <property type="entry name" value="Homeodomain-like_sf"/>
</dbReference>
<dbReference type="InterPro" id="IPR015292">
    <property type="entry name" value="Tscrpt_reg_YbiH_C"/>
</dbReference>
<dbReference type="PANTHER" id="PTHR30055">
    <property type="entry name" value="HTH-TYPE TRANSCRIPTIONAL REGULATOR RUTR"/>
    <property type="match status" value="1"/>
</dbReference>
<keyword evidence="1" id="KW-0678">Repressor</keyword>
<dbReference type="eggNOG" id="COG1309">
    <property type="taxonomic scope" value="Bacteria"/>
</dbReference>
<dbReference type="HOGENOM" id="CLU_069356_16_1_4"/>
<keyword evidence="3 5" id="KW-0238">DNA-binding</keyword>
<evidence type="ECO:0000256" key="3">
    <source>
        <dbReference type="ARBA" id="ARBA00023125"/>
    </source>
</evidence>
<evidence type="ECO:0000313" key="8">
    <source>
        <dbReference type="Proteomes" id="UP000002440"/>
    </source>
</evidence>
<dbReference type="InterPro" id="IPR036271">
    <property type="entry name" value="Tet_transcr_reg_TetR-rel_C_sf"/>
</dbReference>
<dbReference type="PROSITE" id="PS50977">
    <property type="entry name" value="HTH_TETR_2"/>
    <property type="match status" value="1"/>
</dbReference>
<evidence type="ECO:0000313" key="7">
    <source>
        <dbReference type="EMBL" id="ABE48441.1"/>
    </source>
</evidence>
<dbReference type="InterPro" id="IPR050109">
    <property type="entry name" value="HTH-type_TetR-like_transc_reg"/>
</dbReference>
<protein>
    <submittedName>
        <fullName evidence="7">Transcriptional regulator, TetR family</fullName>
    </submittedName>
</protein>
<dbReference type="GO" id="GO:0000976">
    <property type="term" value="F:transcription cis-regulatory region binding"/>
    <property type="evidence" value="ECO:0007669"/>
    <property type="project" value="TreeGrafter"/>
</dbReference>
<dbReference type="Gene3D" id="1.10.357.10">
    <property type="entry name" value="Tetracycline Repressor, domain 2"/>
    <property type="match status" value="1"/>
</dbReference>
<dbReference type="EMBL" id="CP000284">
    <property type="protein sequence ID" value="ABE48441.1"/>
    <property type="molecule type" value="Genomic_DNA"/>
</dbReference>
<evidence type="ECO:0000256" key="4">
    <source>
        <dbReference type="ARBA" id="ARBA00023163"/>
    </source>
</evidence>
<sequence length="233" mass="25688">MTPGHGDPPLIRHNMNVSSPLSQPLAVREIRSDGLATRKQLLQSAGEVFAERGYSDTTSKEICERANATVGSVNYHFGSKAGLYHAILAEVTQYLLRMDMLEAIAASQRPAKEKLEKILDLVLVAQASQDWQIRLFFRELTSPSPEFINYLRLDTSPKTGIIKQILSEIVGAPADSAMVDHCLLSIFSLCSFPFMADPRVLGHCVSPTSCEVAPLHQHIKRFILAGLDAFAVR</sequence>
<evidence type="ECO:0000259" key="6">
    <source>
        <dbReference type="PROSITE" id="PS50977"/>
    </source>
</evidence>
<dbReference type="Proteomes" id="UP000002440">
    <property type="component" value="Chromosome"/>
</dbReference>
<dbReference type="SUPFAM" id="SSF46689">
    <property type="entry name" value="Homeodomain-like"/>
    <property type="match status" value="1"/>
</dbReference>